<keyword evidence="3 5" id="KW-1133">Transmembrane helix</keyword>
<comment type="caution">
    <text evidence="6">The sequence shown here is derived from an EMBL/GenBank/DDBJ whole genome shotgun (WGS) entry which is preliminary data.</text>
</comment>
<dbReference type="PANTHER" id="PTHR12714">
    <property type="entry name" value="PROTEIN-S ISOPRENYLCYSTEINE O-METHYLTRANSFERASE"/>
    <property type="match status" value="1"/>
</dbReference>
<keyword evidence="7" id="KW-1185">Reference proteome</keyword>
<dbReference type="Proteomes" id="UP000186905">
    <property type="component" value="Unassembled WGS sequence"/>
</dbReference>
<protein>
    <submittedName>
        <fullName evidence="6">Protein-S-isoprenylcysteine methyltransferase</fullName>
    </submittedName>
</protein>
<evidence type="ECO:0000256" key="5">
    <source>
        <dbReference type="SAM" id="Phobius"/>
    </source>
</evidence>
<organism evidence="6 7">
    <name type="scientific">Photobacterium proteolyticum</name>
    <dbReference type="NCBI Taxonomy" id="1903952"/>
    <lineage>
        <taxon>Bacteria</taxon>
        <taxon>Pseudomonadati</taxon>
        <taxon>Pseudomonadota</taxon>
        <taxon>Gammaproteobacteria</taxon>
        <taxon>Vibrionales</taxon>
        <taxon>Vibrionaceae</taxon>
        <taxon>Photobacterium</taxon>
    </lineage>
</organism>
<dbReference type="Gene3D" id="1.20.120.1630">
    <property type="match status" value="1"/>
</dbReference>
<gene>
    <name evidence="6" type="ORF">BIT28_15745</name>
</gene>
<dbReference type="RefSeq" id="WP_075762247.1">
    <property type="nucleotide sequence ID" value="NZ_MJIL01000046.1"/>
</dbReference>
<evidence type="ECO:0000256" key="1">
    <source>
        <dbReference type="ARBA" id="ARBA00004127"/>
    </source>
</evidence>
<dbReference type="AlphaFoldDB" id="A0A1Q9GYZ5"/>
<keyword evidence="2 5" id="KW-0812">Transmembrane</keyword>
<evidence type="ECO:0000256" key="4">
    <source>
        <dbReference type="ARBA" id="ARBA00023136"/>
    </source>
</evidence>
<feature type="transmembrane region" description="Helical" evidence="5">
    <location>
        <begin position="40"/>
        <end position="60"/>
    </location>
</feature>
<dbReference type="GO" id="GO:0012505">
    <property type="term" value="C:endomembrane system"/>
    <property type="evidence" value="ECO:0007669"/>
    <property type="project" value="UniProtKB-SubCell"/>
</dbReference>
<reference evidence="6 7" key="1">
    <citation type="submission" date="2016-09" db="EMBL/GenBank/DDBJ databases">
        <title>Photobacterium proteolyticum sp. nov. a protease producing bacterium isolated from ocean sediments of Laizhou Bay.</title>
        <authorList>
            <person name="Li Y."/>
        </authorList>
    </citation>
    <scope>NUCLEOTIDE SEQUENCE [LARGE SCALE GENOMIC DNA]</scope>
    <source>
        <strain evidence="6 7">13-12</strain>
    </source>
</reference>
<evidence type="ECO:0000313" key="7">
    <source>
        <dbReference type="Proteomes" id="UP000186905"/>
    </source>
</evidence>
<evidence type="ECO:0000256" key="2">
    <source>
        <dbReference type="ARBA" id="ARBA00022692"/>
    </source>
</evidence>
<dbReference type="Pfam" id="PF04191">
    <property type="entry name" value="PEMT"/>
    <property type="match status" value="1"/>
</dbReference>
<dbReference type="OrthoDB" id="9811969at2"/>
<dbReference type="InterPro" id="IPR007318">
    <property type="entry name" value="Phopholipid_MeTrfase"/>
</dbReference>
<dbReference type="GO" id="GO:0032259">
    <property type="term" value="P:methylation"/>
    <property type="evidence" value="ECO:0007669"/>
    <property type="project" value="UniProtKB-KW"/>
</dbReference>
<sequence>MRKLELKIPPVVLMGMFAIGMWLLSIQLPKQTLFATGSTLAAVIITLLGAIIAISGVLAFRKARTTANPMEPQDASTLVNSGVYRVTRNPMYLGFLLMLVGFGIFLQSAYSLVLCVGFILYMNRFQIEPEERFLEVHFQDEFVLYKGKVRRWI</sequence>
<name>A0A1Q9GYZ5_9GAMM</name>
<feature type="transmembrane region" description="Helical" evidence="5">
    <location>
        <begin position="12"/>
        <end position="28"/>
    </location>
</feature>
<dbReference type="STRING" id="1903952.BIT28_15745"/>
<accession>A0A1Q9GYZ5</accession>
<comment type="subcellular location">
    <subcellularLocation>
        <location evidence="1">Endomembrane system</location>
        <topology evidence="1">Multi-pass membrane protein</topology>
    </subcellularLocation>
</comment>
<feature type="transmembrane region" description="Helical" evidence="5">
    <location>
        <begin position="95"/>
        <end position="122"/>
    </location>
</feature>
<dbReference type="PANTHER" id="PTHR12714:SF24">
    <property type="entry name" value="SLR1182 PROTEIN"/>
    <property type="match status" value="1"/>
</dbReference>
<dbReference type="GO" id="GO:0008168">
    <property type="term" value="F:methyltransferase activity"/>
    <property type="evidence" value="ECO:0007669"/>
    <property type="project" value="UniProtKB-KW"/>
</dbReference>
<dbReference type="EMBL" id="MJIL01000046">
    <property type="protein sequence ID" value="OLQ80527.1"/>
    <property type="molecule type" value="Genomic_DNA"/>
</dbReference>
<proteinExistence type="predicted"/>
<keyword evidence="4 5" id="KW-0472">Membrane</keyword>
<keyword evidence="6" id="KW-0489">Methyltransferase</keyword>
<evidence type="ECO:0000256" key="3">
    <source>
        <dbReference type="ARBA" id="ARBA00022989"/>
    </source>
</evidence>
<keyword evidence="6" id="KW-0808">Transferase</keyword>
<evidence type="ECO:0000313" key="6">
    <source>
        <dbReference type="EMBL" id="OLQ80527.1"/>
    </source>
</evidence>